<dbReference type="PANTHER" id="PTHR46484">
    <property type="entry name" value="SI:CH211-171H4.5-RELATED"/>
    <property type="match status" value="1"/>
</dbReference>
<feature type="region of interest" description="Disordered" evidence="2">
    <location>
        <begin position="52"/>
        <end position="75"/>
    </location>
</feature>
<dbReference type="Gene3D" id="2.60.40.10">
    <property type="entry name" value="Immunoglobulins"/>
    <property type="match status" value="1"/>
</dbReference>
<dbReference type="PROSITE" id="PS50835">
    <property type="entry name" value="IG_LIKE"/>
    <property type="match status" value="1"/>
</dbReference>
<evidence type="ECO:0000256" key="1">
    <source>
        <dbReference type="ARBA" id="ARBA00023157"/>
    </source>
</evidence>
<organism evidence="4 5">
    <name type="scientific">Gadus morhua</name>
    <name type="common">Atlantic cod</name>
    <dbReference type="NCBI Taxonomy" id="8049"/>
    <lineage>
        <taxon>Eukaryota</taxon>
        <taxon>Metazoa</taxon>
        <taxon>Chordata</taxon>
        <taxon>Craniata</taxon>
        <taxon>Vertebrata</taxon>
        <taxon>Euteleostomi</taxon>
        <taxon>Actinopterygii</taxon>
        <taxon>Neopterygii</taxon>
        <taxon>Teleostei</taxon>
        <taxon>Neoteleostei</taxon>
        <taxon>Acanthomorphata</taxon>
        <taxon>Zeiogadaria</taxon>
        <taxon>Gadariae</taxon>
        <taxon>Gadiformes</taxon>
        <taxon>Gadoidei</taxon>
        <taxon>Gadidae</taxon>
        <taxon>Gadus</taxon>
    </lineage>
</organism>
<evidence type="ECO:0000259" key="3">
    <source>
        <dbReference type="PROSITE" id="PS50835"/>
    </source>
</evidence>
<sequence length="127" mass="13865">LLLEFNLIQMFIENNHVDSAPAPSIQTLQEGPLTEGSRVTFTCRAIAPCPTQPPHLSWNQSGGPEGRLEPYGDQEPNVRTRRLNITLSDQHDGVRLTCLAEYPVNDPAGGPSNRTAESVVTLNVSCE</sequence>
<dbReference type="SUPFAM" id="SSF48726">
    <property type="entry name" value="Immunoglobulin"/>
    <property type="match status" value="1"/>
</dbReference>
<feature type="domain" description="Ig-like" evidence="3">
    <location>
        <begin position="23"/>
        <end position="121"/>
    </location>
</feature>
<keyword evidence="1" id="KW-1015">Disulfide bond</keyword>
<evidence type="ECO:0000313" key="4">
    <source>
        <dbReference type="Ensembl" id="ENSGMOP00000057442.1"/>
    </source>
</evidence>
<accession>A0A8C5C8W9</accession>
<reference evidence="4" key="1">
    <citation type="submission" date="2025-08" db="UniProtKB">
        <authorList>
            <consortium name="Ensembl"/>
        </authorList>
    </citation>
    <scope>IDENTIFICATION</scope>
</reference>
<dbReference type="PANTHER" id="PTHR46484:SF8">
    <property type="entry name" value="B-CELL RECEPTOR CD22-LIKE-RELATED"/>
    <property type="match status" value="1"/>
</dbReference>
<dbReference type="InterPro" id="IPR007110">
    <property type="entry name" value="Ig-like_dom"/>
</dbReference>
<keyword evidence="5" id="KW-1185">Reference proteome</keyword>
<name>A0A8C5C8W9_GADMO</name>
<dbReference type="InterPro" id="IPR013162">
    <property type="entry name" value="CD80_C2-set"/>
</dbReference>
<evidence type="ECO:0000313" key="5">
    <source>
        <dbReference type="Proteomes" id="UP000694546"/>
    </source>
</evidence>
<dbReference type="AlphaFoldDB" id="A0A8C5C8W9"/>
<dbReference type="InterPro" id="IPR013783">
    <property type="entry name" value="Ig-like_fold"/>
</dbReference>
<evidence type="ECO:0000256" key="2">
    <source>
        <dbReference type="SAM" id="MobiDB-lite"/>
    </source>
</evidence>
<dbReference type="Pfam" id="PF08205">
    <property type="entry name" value="C2-set_2"/>
    <property type="match status" value="1"/>
</dbReference>
<dbReference type="Proteomes" id="UP000694546">
    <property type="component" value="Chromosome 23"/>
</dbReference>
<proteinExistence type="predicted"/>
<dbReference type="InterPro" id="IPR036179">
    <property type="entry name" value="Ig-like_dom_sf"/>
</dbReference>
<protein>
    <recommendedName>
        <fullName evidence="3">Ig-like domain-containing protein</fullName>
    </recommendedName>
</protein>
<dbReference type="GeneTree" id="ENSGT00940000167478"/>
<dbReference type="Ensembl" id="ENSGMOT00000031066.1">
    <property type="protein sequence ID" value="ENSGMOP00000057442.1"/>
    <property type="gene ID" value="ENSGMOG00000036219.1"/>
</dbReference>
<reference evidence="4" key="2">
    <citation type="submission" date="2025-09" db="UniProtKB">
        <authorList>
            <consortium name="Ensembl"/>
        </authorList>
    </citation>
    <scope>IDENTIFICATION</scope>
</reference>